<keyword evidence="3" id="KW-1185">Reference proteome</keyword>
<dbReference type="RefSeq" id="WP_179584136.1">
    <property type="nucleotide sequence ID" value="NZ_JACBYR010000001.1"/>
</dbReference>
<organism evidence="2 3">
    <name type="scientific">Pigmentiphaga litoralis</name>
    <dbReference type="NCBI Taxonomy" id="516702"/>
    <lineage>
        <taxon>Bacteria</taxon>
        <taxon>Pseudomonadati</taxon>
        <taxon>Pseudomonadota</taxon>
        <taxon>Betaproteobacteria</taxon>
        <taxon>Burkholderiales</taxon>
        <taxon>Alcaligenaceae</taxon>
        <taxon>Pigmentiphaga</taxon>
    </lineage>
</organism>
<name>A0A7Y9LM77_9BURK</name>
<feature type="domain" description="SnoaL-like" evidence="1">
    <location>
        <begin position="18"/>
        <end position="98"/>
    </location>
</feature>
<dbReference type="Proteomes" id="UP000542125">
    <property type="component" value="Unassembled WGS sequence"/>
</dbReference>
<dbReference type="SUPFAM" id="SSF54427">
    <property type="entry name" value="NTF2-like"/>
    <property type="match status" value="1"/>
</dbReference>
<comment type="caution">
    <text evidence="2">The sequence shown here is derived from an EMBL/GenBank/DDBJ whole genome shotgun (WGS) entry which is preliminary data.</text>
</comment>
<dbReference type="EMBL" id="JACBYR010000001">
    <property type="protein sequence ID" value="NYE81823.1"/>
    <property type="molecule type" value="Genomic_DNA"/>
</dbReference>
<sequence length="109" mass="11892">MSTLKFPAPIAAYFAADTLSPEAVARCFAVNAVVKDEGHTHTGRDAIRAWKADASAKYTYTTEPLSITQQDGQHLVRSRVTGNFPGSPIDLRYRFHLEGDLIASLQIAS</sequence>
<dbReference type="InterPro" id="IPR032710">
    <property type="entry name" value="NTF2-like_dom_sf"/>
</dbReference>
<dbReference type="InterPro" id="IPR037401">
    <property type="entry name" value="SnoaL-like"/>
</dbReference>
<protein>
    <recommendedName>
        <fullName evidence="1">SnoaL-like domain-containing protein</fullName>
    </recommendedName>
</protein>
<dbReference type="AlphaFoldDB" id="A0A7Y9LM77"/>
<evidence type="ECO:0000313" key="3">
    <source>
        <dbReference type="Proteomes" id="UP000542125"/>
    </source>
</evidence>
<reference evidence="2 3" key="1">
    <citation type="submission" date="2020-07" db="EMBL/GenBank/DDBJ databases">
        <title>Genomic Encyclopedia of Type Strains, Phase IV (KMG-V): Genome sequencing to study the core and pangenomes of soil and plant-associated prokaryotes.</title>
        <authorList>
            <person name="Whitman W."/>
        </authorList>
    </citation>
    <scope>NUCLEOTIDE SEQUENCE [LARGE SCALE GENOMIC DNA]</scope>
    <source>
        <strain evidence="2 3">SAS40</strain>
    </source>
</reference>
<evidence type="ECO:0000313" key="2">
    <source>
        <dbReference type="EMBL" id="NYE81823.1"/>
    </source>
</evidence>
<gene>
    <name evidence="2" type="ORF">FHW18_001094</name>
</gene>
<proteinExistence type="predicted"/>
<evidence type="ECO:0000259" key="1">
    <source>
        <dbReference type="Pfam" id="PF12680"/>
    </source>
</evidence>
<dbReference type="Pfam" id="PF12680">
    <property type="entry name" value="SnoaL_2"/>
    <property type="match status" value="1"/>
</dbReference>
<dbReference type="Gene3D" id="3.10.450.50">
    <property type="match status" value="1"/>
</dbReference>
<accession>A0A7Y9LM77</accession>